<keyword evidence="1" id="KW-0732">Signal</keyword>
<dbReference type="RefSeq" id="WP_207328140.1">
    <property type="nucleotide sequence ID" value="NZ_JAFMYW010000002.1"/>
</dbReference>
<name>A0ABS3JDV1_9BACT</name>
<gene>
    <name evidence="3" type="ORF">J2I46_06240</name>
</gene>
<feature type="signal peptide" evidence="1">
    <location>
        <begin position="1"/>
        <end position="19"/>
    </location>
</feature>
<organism evidence="3 4">
    <name type="scientific">Fibrella forsythiae</name>
    <dbReference type="NCBI Taxonomy" id="2817061"/>
    <lineage>
        <taxon>Bacteria</taxon>
        <taxon>Pseudomonadati</taxon>
        <taxon>Bacteroidota</taxon>
        <taxon>Cytophagia</taxon>
        <taxon>Cytophagales</taxon>
        <taxon>Spirosomataceae</taxon>
        <taxon>Fibrella</taxon>
    </lineage>
</organism>
<evidence type="ECO:0000256" key="1">
    <source>
        <dbReference type="SAM" id="SignalP"/>
    </source>
</evidence>
<dbReference type="EMBL" id="JAFMYW010000002">
    <property type="protein sequence ID" value="MBO0948174.1"/>
    <property type="molecule type" value="Genomic_DNA"/>
</dbReference>
<proteinExistence type="predicted"/>
<dbReference type="InterPro" id="IPR001969">
    <property type="entry name" value="Aspartic_peptidase_AS"/>
</dbReference>
<dbReference type="GO" id="GO:0006508">
    <property type="term" value="P:proteolysis"/>
    <property type="evidence" value="ECO:0007669"/>
    <property type="project" value="UniProtKB-KW"/>
</dbReference>
<comment type="caution">
    <text evidence="3">The sequence shown here is derived from an EMBL/GenBank/DDBJ whole genome shotgun (WGS) entry which is preliminary data.</text>
</comment>
<dbReference type="PROSITE" id="PS00141">
    <property type="entry name" value="ASP_PROTEASE"/>
    <property type="match status" value="1"/>
</dbReference>
<dbReference type="SUPFAM" id="SSF50630">
    <property type="entry name" value="Acid proteases"/>
    <property type="match status" value="1"/>
</dbReference>
<dbReference type="Gene3D" id="2.30.42.10">
    <property type="match status" value="1"/>
</dbReference>
<dbReference type="Proteomes" id="UP000664628">
    <property type="component" value="Unassembled WGS sequence"/>
</dbReference>
<evidence type="ECO:0000259" key="2">
    <source>
        <dbReference type="PROSITE" id="PS50106"/>
    </source>
</evidence>
<dbReference type="InterPro" id="IPR021109">
    <property type="entry name" value="Peptidase_aspartic_dom_sf"/>
</dbReference>
<protein>
    <submittedName>
        <fullName evidence="3">Aspartyl protease family protein</fullName>
    </submittedName>
</protein>
<keyword evidence="4" id="KW-1185">Reference proteome</keyword>
<keyword evidence="3" id="KW-0645">Protease</keyword>
<evidence type="ECO:0000313" key="4">
    <source>
        <dbReference type="Proteomes" id="UP000664628"/>
    </source>
</evidence>
<dbReference type="PROSITE" id="PS50106">
    <property type="entry name" value="PDZ"/>
    <property type="match status" value="1"/>
</dbReference>
<dbReference type="Pfam" id="PF13650">
    <property type="entry name" value="Asp_protease_2"/>
    <property type="match status" value="1"/>
</dbReference>
<sequence>MKALSLIVGLLYGSLSAFATDSPKTPDKDRFGYFLKGNRTSTRIPFELHSNLIVVKIRINNSDTLNFILDTGVSNTIVTDPLALKLQPLKLTRKMQLSGAGEGGSLSAIIAIDNELSMGAMQATHQNLVVLEDDILRLSEYVGIPIHGIFGYDLFNSFVVGIDFRNRELTLTQPKRYKYRSRFGDRYPIVIQNAKPYLDVTALLSGERTVPLRVVLDTGAGHALMLDGQSTVCALPRPDKLLRAQLGRGLNGVINGSLGRIEGLRLGRHQLQNVIASFPDSSSFGMRFVNTTDRQGNVGCELLRRFNVTFNYPEQYIVLKPVRRLVHEQFEHDMSGLELKARGERYRTYYIEKIMDDSPADVAGIQEGDELIFVNNELASGLSISDIHKSLQRGEGKEVTLVVRRNGQLMVINFALKRMI</sequence>
<dbReference type="Gene3D" id="2.40.70.10">
    <property type="entry name" value="Acid Proteases"/>
    <property type="match status" value="2"/>
</dbReference>
<reference evidence="3 4" key="1">
    <citation type="submission" date="2021-03" db="EMBL/GenBank/DDBJ databases">
        <title>Fibrella sp. HMF5405 genome sequencing and assembly.</title>
        <authorList>
            <person name="Kang H."/>
            <person name="Kim H."/>
            <person name="Bae S."/>
            <person name="Joh K."/>
        </authorList>
    </citation>
    <scope>NUCLEOTIDE SEQUENCE [LARGE SCALE GENOMIC DNA]</scope>
    <source>
        <strain evidence="3 4">HMF5405</strain>
    </source>
</reference>
<keyword evidence="3" id="KW-0378">Hydrolase</keyword>
<dbReference type="SMART" id="SM00228">
    <property type="entry name" value="PDZ"/>
    <property type="match status" value="1"/>
</dbReference>
<feature type="domain" description="PDZ" evidence="2">
    <location>
        <begin position="336"/>
        <end position="406"/>
    </location>
</feature>
<dbReference type="Pfam" id="PF17820">
    <property type="entry name" value="PDZ_6"/>
    <property type="match status" value="1"/>
</dbReference>
<dbReference type="GO" id="GO:0008233">
    <property type="term" value="F:peptidase activity"/>
    <property type="evidence" value="ECO:0007669"/>
    <property type="project" value="UniProtKB-KW"/>
</dbReference>
<dbReference type="InterPro" id="IPR041489">
    <property type="entry name" value="PDZ_6"/>
</dbReference>
<accession>A0ABS3JDV1</accession>
<dbReference type="InterPro" id="IPR036034">
    <property type="entry name" value="PDZ_sf"/>
</dbReference>
<evidence type="ECO:0000313" key="3">
    <source>
        <dbReference type="EMBL" id="MBO0948174.1"/>
    </source>
</evidence>
<dbReference type="InterPro" id="IPR001478">
    <property type="entry name" value="PDZ"/>
</dbReference>
<feature type="chain" id="PRO_5046110348" evidence="1">
    <location>
        <begin position="20"/>
        <end position="420"/>
    </location>
</feature>
<dbReference type="SUPFAM" id="SSF50156">
    <property type="entry name" value="PDZ domain-like"/>
    <property type="match status" value="1"/>
</dbReference>